<feature type="compositionally biased region" description="Polar residues" evidence="1">
    <location>
        <begin position="29"/>
        <end position="38"/>
    </location>
</feature>
<dbReference type="Proteomes" id="UP000186817">
    <property type="component" value="Unassembled WGS sequence"/>
</dbReference>
<accession>A0A1Q9DRX8</accession>
<keyword evidence="3" id="KW-1185">Reference proteome</keyword>
<feature type="compositionally biased region" description="Polar residues" evidence="1">
    <location>
        <begin position="1"/>
        <end position="14"/>
    </location>
</feature>
<feature type="compositionally biased region" description="Basic and acidic residues" evidence="1">
    <location>
        <begin position="15"/>
        <end position="28"/>
    </location>
</feature>
<feature type="compositionally biased region" description="Acidic residues" evidence="1">
    <location>
        <begin position="167"/>
        <end position="176"/>
    </location>
</feature>
<protein>
    <submittedName>
        <fullName evidence="2">Uncharacterized protein</fullName>
    </submittedName>
</protein>
<dbReference type="EMBL" id="LSRX01000415">
    <property type="protein sequence ID" value="OLP97933.1"/>
    <property type="molecule type" value="Genomic_DNA"/>
</dbReference>
<comment type="caution">
    <text evidence="2">The sequence shown here is derived from an EMBL/GenBank/DDBJ whole genome shotgun (WGS) entry which is preliminary data.</text>
</comment>
<organism evidence="2 3">
    <name type="scientific">Symbiodinium microadriaticum</name>
    <name type="common">Dinoflagellate</name>
    <name type="synonym">Zooxanthella microadriatica</name>
    <dbReference type="NCBI Taxonomy" id="2951"/>
    <lineage>
        <taxon>Eukaryota</taxon>
        <taxon>Sar</taxon>
        <taxon>Alveolata</taxon>
        <taxon>Dinophyceae</taxon>
        <taxon>Suessiales</taxon>
        <taxon>Symbiodiniaceae</taxon>
        <taxon>Symbiodinium</taxon>
    </lineage>
</organism>
<feature type="region of interest" description="Disordered" evidence="1">
    <location>
        <begin position="1"/>
        <end position="50"/>
    </location>
</feature>
<evidence type="ECO:0000313" key="3">
    <source>
        <dbReference type="Proteomes" id="UP000186817"/>
    </source>
</evidence>
<name>A0A1Q9DRX8_SYMMI</name>
<evidence type="ECO:0000313" key="2">
    <source>
        <dbReference type="EMBL" id="OLP97933.1"/>
    </source>
</evidence>
<feature type="region of interest" description="Disordered" evidence="1">
    <location>
        <begin position="132"/>
        <end position="176"/>
    </location>
</feature>
<dbReference type="OrthoDB" id="771136at2759"/>
<reference evidence="2 3" key="1">
    <citation type="submission" date="2016-02" db="EMBL/GenBank/DDBJ databases">
        <title>Genome analysis of coral dinoflagellate symbionts highlights evolutionary adaptations to a symbiotic lifestyle.</title>
        <authorList>
            <person name="Aranda M."/>
            <person name="Li Y."/>
            <person name="Liew Y.J."/>
            <person name="Baumgarten S."/>
            <person name="Simakov O."/>
            <person name="Wilson M."/>
            <person name="Piel J."/>
            <person name="Ashoor H."/>
            <person name="Bougouffa S."/>
            <person name="Bajic V.B."/>
            <person name="Ryu T."/>
            <person name="Ravasi T."/>
            <person name="Bayer T."/>
            <person name="Micklem G."/>
            <person name="Kim H."/>
            <person name="Bhak J."/>
            <person name="Lajeunesse T.C."/>
            <person name="Voolstra C.R."/>
        </authorList>
    </citation>
    <scope>NUCLEOTIDE SEQUENCE [LARGE SCALE GENOMIC DNA]</scope>
    <source>
        <strain evidence="2 3">CCMP2467</strain>
    </source>
</reference>
<dbReference type="AlphaFoldDB" id="A0A1Q9DRX8"/>
<proteinExistence type="predicted"/>
<sequence>MNRSANAHPSAKNQKTFELKRSAPEPKTESSPFPSTRQEGSEEEKQSRALQETLQQIKRTEHATNGKDKDVEELSRILEERRQLLSSKFRQKWFLKEEIPGLVDAGYEGDVPVMKVHSATSQNPILIIKVSPPDERDSQMRGARSDVPAGTGIKSMDGLIPNAQGNFDDDDDEDAAALDKDVEELSRILEERRPR</sequence>
<evidence type="ECO:0000256" key="1">
    <source>
        <dbReference type="SAM" id="MobiDB-lite"/>
    </source>
</evidence>
<gene>
    <name evidence="2" type="ORF">AK812_SmicGene19678</name>
</gene>